<accession>A0A5M3W477</accession>
<dbReference type="Pfam" id="PF20013">
    <property type="entry name" value="GAP1-N2"/>
    <property type="match status" value="2"/>
</dbReference>
<evidence type="ECO:0000313" key="5">
    <source>
        <dbReference type="Proteomes" id="UP000334990"/>
    </source>
</evidence>
<dbReference type="Proteomes" id="UP000334990">
    <property type="component" value="Unassembled WGS sequence"/>
</dbReference>
<evidence type="ECO:0000313" key="4">
    <source>
        <dbReference type="EMBL" id="GES03867.1"/>
    </source>
</evidence>
<keyword evidence="5" id="KW-1185">Reference proteome</keyword>
<reference evidence="4 5" key="1">
    <citation type="submission" date="2019-10" db="EMBL/GenBank/DDBJ databases">
        <title>Whole genome shotgun sequence of Acrocarpospora corrugata NBRC 13972.</title>
        <authorList>
            <person name="Ichikawa N."/>
            <person name="Kimura A."/>
            <person name="Kitahashi Y."/>
            <person name="Komaki H."/>
            <person name="Oguchi A."/>
        </authorList>
    </citation>
    <scope>NUCLEOTIDE SEQUENCE [LARGE SCALE GENOMIC DNA]</scope>
    <source>
        <strain evidence="4 5">NBRC 13972</strain>
    </source>
</reference>
<evidence type="ECO:0000256" key="1">
    <source>
        <dbReference type="SAM" id="MobiDB-lite"/>
    </source>
</evidence>
<protein>
    <submittedName>
        <fullName evidence="4">Uncharacterized protein</fullName>
    </submittedName>
</protein>
<dbReference type="OrthoDB" id="167038at2"/>
<evidence type="ECO:0000259" key="3">
    <source>
        <dbReference type="Pfam" id="PF20014"/>
    </source>
</evidence>
<dbReference type="RefSeq" id="WP_155339997.1">
    <property type="nucleotide sequence ID" value="NZ_BAAABN010000042.1"/>
</dbReference>
<dbReference type="InterPro" id="IPR045402">
    <property type="entry name" value="GAP1-N2"/>
</dbReference>
<feature type="domain" description="GTPase-associated protein 1 N-terminal" evidence="2">
    <location>
        <begin position="1"/>
        <end position="27"/>
    </location>
</feature>
<organism evidence="4 5">
    <name type="scientific">Acrocarpospora corrugata</name>
    <dbReference type="NCBI Taxonomy" id="35763"/>
    <lineage>
        <taxon>Bacteria</taxon>
        <taxon>Bacillati</taxon>
        <taxon>Actinomycetota</taxon>
        <taxon>Actinomycetes</taxon>
        <taxon>Streptosporangiales</taxon>
        <taxon>Streptosporangiaceae</taxon>
        <taxon>Acrocarpospora</taxon>
    </lineage>
</organism>
<feature type="region of interest" description="Disordered" evidence="1">
    <location>
        <begin position="25"/>
        <end position="82"/>
    </location>
</feature>
<evidence type="ECO:0000259" key="2">
    <source>
        <dbReference type="Pfam" id="PF20013"/>
    </source>
</evidence>
<dbReference type="Pfam" id="PF20014">
    <property type="entry name" value="GAP1-M"/>
    <property type="match status" value="1"/>
</dbReference>
<feature type="domain" description="GTPase-associated protein 1 middle" evidence="3">
    <location>
        <begin position="193"/>
        <end position="279"/>
    </location>
</feature>
<sequence>MAWQLHYTSAEAGPTGRSGFQFVAETHDQPDLHDRPSQDRSDDPVLHDRALPHDRAAPDHALPDRAWPHDRAAPDHAPPDRAWLHDRAAPHMTYRPPPSAPLAPTPTQLATFPVSLTYDPGLLSRCVYLGRDYSGRYGNFLGHALVLRDGDLTGSRPIEFWNAPFWSDRPATGELDELTELTPGSAVEPEALSGWLSAGGPDSYERLAELLEAVRRVLTRGHGRLVLVAEDVEDVVRWIAVISFSLPWAAAARLSFATYSADPAAARQTIVGTTPDVWIPSDIDASVIRLDEPPAPVRTGRFAATAVGFWRRTDLDGLDALGELGDAEPETAAALIALCRGDSTVGSEEQAAIITLVENGLPDWAWRPLGRRAGLLDRPLAAAIAEHGPPEAADPCAARCAALAMRDPELPIPARLMRAPYLTALTTAADTALREAHTPLLVVAVLRVADVYGLRLAPETVERAATTVIRSDAADLAQAIERTPSDWRETLIAGFITGLENTSPELRDRLLTPEVSAQLADRDWTPAPQTGALVLRREVAAGRRDRVTATIELLGFTADREDTLKALWQAQPTAAECATLIEALGPEMDASPQLSELPARAFLTGGLKGPEVMKLAEKVRDGLSGYPADDAEATLIAARLAEAPTPVEAARAIDALTELTREGHPDLMPMTRTTAAKALAGKDPRFRTTVVKSVTEPARRWLVNAWLTANRNRDQQIALLEIAIRLRMAGVIVPRLDEWARSQVSNWSMFGSVEAHFKRDAELAAGLRELTGQKRRRIFGRGDG</sequence>
<dbReference type="InterPro" id="IPR045401">
    <property type="entry name" value="GAP1-M"/>
</dbReference>
<dbReference type="EMBL" id="BLAD01000073">
    <property type="protein sequence ID" value="GES03867.1"/>
    <property type="molecule type" value="Genomic_DNA"/>
</dbReference>
<feature type="domain" description="GTPase-associated protein 1 N-terminal" evidence="2">
    <location>
        <begin position="85"/>
        <end position="181"/>
    </location>
</feature>
<gene>
    <name evidence="4" type="ORF">Acor_59330</name>
</gene>
<proteinExistence type="predicted"/>
<comment type="caution">
    <text evidence="4">The sequence shown here is derived from an EMBL/GenBank/DDBJ whole genome shotgun (WGS) entry which is preliminary data.</text>
</comment>
<dbReference type="AlphaFoldDB" id="A0A5M3W477"/>
<name>A0A5M3W477_9ACTN</name>